<dbReference type="GO" id="GO:0022857">
    <property type="term" value="F:transmembrane transporter activity"/>
    <property type="evidence" value="ECO:0007669"/>
    <property type="project" value="InterPro"/>
</dbReference>
<feature type="transmembrane region" description="Helical" evidence="6">
    <location>
        <begin position="141"/>
        <end position="163"/>
    </location>
</feature>
<dbReference type="GO" id="GO:0005886">
    <property type="term" value="C:plasma membrane"/>
    <property type="evidence" value="ECO:0007669"/>
    <property type="project" value="TreeGrafter"/>
</dbReference>
<feature type="domain" description="Major facilitator superfamily (MFS) profile" evidence="7">
    <location>
        <begin position="50"/>
        <end position="487"/>
    </location>
</feature>
<keyword evidence="9" id="KW-1185">Reference proteome</keyword>
<reference evidence="8 9" key="1">
    <citation type="submission" date="2018-06" db="EMBL/GenBank/DDBJ databases">
        <title>A transcriptomic atlas of mushroom development highlights an independent origin of complex multicellularity.</title>
        <authorList>
            <consortium name="DOE Joint Genome Institute"/>
            <person name="Krizsan K."/>
            <person name="Almasi E."/>
            <person name="Merenyi Z."/>
            <person name="Sahu N."/>
            <person name="Viragh M."/>
            <person name="Koszo T."/>
            <person name="Mondo S."/>
            <person name="Kiss B."/>
            <person name="Balint B."/>
            <person name="Kues U."/>
            <person name="Barry K."/>
            <person name="Hegedus J.C."/>
            <person name="Henrissat B."/>
            <person name="Johnson J."/>
            <person name="Lipzen A."/>
            <person name="Ohm R."/>
            <person name="Nagy I."/>
            <person name="Pangilinan J."/>
            <person name="Yan J."/>
            <person name="Xiong Y."/>
            <person name="Grigoriev I.V."/>
            <person name="Hibbett D.S."/>
            <person name="Nagy L.G."/>
        </authorList>
    </citation>
    <scope>NUCLEOTIDE SEQUENCE [LARGE SCALE GENOMIC DNA]</scope>
    <source>
        <strain evidence="8 9">SZMC22713</strain>
    </source>
</reference>
<keyword evidence="4 6" id="KW-0472">Membrane</keyword>
<evidence type="ECO:0000313" key="9">
    <source>
        <dbReference type="Proteomes" id="UP000294933"/>
    </source>
</evidence>
<feature type="transmembrane region" description="Helical" evidence="6">
    <location>
        <begin position="85"/>
        <end position="104"/>
    </location>
</feature>
<feature type="transmembrane region" description="Helical" evidence="6">
    <location>
        <begin position="427"/>
        <end position="445"/>
    </location>
</feature>
<proteinExistence type="predicted"/>
<feature type="compositionally biased region" description="Polar residues" evidence="5">
    <location>
        <begin position="1"/>
        <end position="12"/>
    </location>
</feature>
<evidence type="ECO:0000259" key="7">
    <source>
        <dbReference type="PROSITE" id="PS50850"/>
    </source>
</evidence>
<feature type="transmembrane region" description="Helical" evidence="6">
    <location>
        <begin position="451"/>
        <end position="471"/>
    </location>
</feature>
<comment type="subcellular location">
    <subcellularLocation>
        <location evidence="1">Membrane</location>
        <topology evidence="1">Multi-pass membrane protein</topology>
    </subcellularLocation>
</comment>
<keyword evidence="2 6" id="KW-0812">Transmembrane</keyword>
<evidence type="ECO:0000313" key="8">
    <source>
        <dbReference type="EMBL" id="TDL19798.1"/>
    </source>
</evidence>
<feature type="transmembrane region" description="Helical" evidence="6">
    <location>
        <begin position="280"/>
        <end position="299"/>
    </location>
</feature>
<feature type="compositionally biased region" description="Basic and acidic residues" evidence="5">
    <location>
        <begin position="13"/>
        <end position="23"/>
    </location>
</feature>
<dbReference type="Pfam" id="PF07690">
    <property type="entry name" value="MFS_1"/>
    <property type="match status" value="1"/>
</dbReference>
<dbReference type="OrthoDB" id="3561359at2759"/>
<protein>
    <submittedName>
        <fullName evidence="8">MFS general substrate transporter</fullName>
    </submittedName>
</protein>
<accession>A0A4Y7PXQ5</accession>
<feature type="region of interest" description="Disordered" evidence="5">
    <location>
        <begin position="1"/>
        <end position="42"/>
    </location>
</feature>
<dbReference type="EMBL" id="ML170193">
    <property type="protein sequence ID" value="TDL19798.1"/>
    <property type="molecule type" value="Genomic_DNA"/>
</dbReference>
<sequence>MSSSSPSPQTTLNDDKGLSDKENGYGNQSEVTLGPSEDPKQMPSSRKWLAVLVISSAATCVTCASSIAAFAEAGEAQDFHVSREVTILGISLFVAGLGCGPLLLGPLSEFYGRNPVYWTSYSLFWAFSWPVAFAPNIVVYLIFRFLCGFSGSAFLSVAGGSVSDMFSNATVANPMAVYTLSPFIGPVLGPLISGFINQHISWRWTYRVQLIWVFFELIALILFVPETYGPILIQRKTARLRRSKGQFDPEDADGSNRKSLLNAIVISCYKPFQLLIYDRMALFLDLWNALLLGILYLAFQAFPVIFEEGHGFNEQSTGLTFLGIGLGMVLALSTQPFWNKLYARETAKHGGNPPPEMRLIMGMPGGILVSIGLFWIAFTTYPHVHWIWPIIASIPFGTGIAFVFTSTFTYLVTAYRPIAASAMASNSALRSAFAAGFPLFAPAMYRRLGTVGATALLGGLTTLMAPLPFIFHRFGPQIRAKSRFAVS</sequence>
<feature type="transmembrane region" description="Helical" evidence="6">
    <location>
        <begin position="48"/>
        <end position="73"/>
    </location>
</feature>
<feature type="transmembrane region" description="Helical" evidence="6">
    <location>
        <begin position="390"/>
        <end position="415"/>
    </location>
</feature>
<dbReference type="PANTHER" id="PTHR23502:SF7">
    <property type="entry name" value="DRUG_PROTON ANTIPORTER YHK8-RELATED"/>
    <property type="match status" value="1"/>
</dbReference>
<dbReference type="SUPFAM" id="SSF103473">
    <property type="entry name" value="MFS general substrate transporter"/>
    <property type="match status" value="1"/>
</dbReference>
<dbReference type="PROSITE" id="PS50850">
    <property type="entry name" value="MFS"/>
    <property type="match status" value="1"/>
</dbReference>
<feature type="transmembrane region" description="Helical" evidence="6">
    <location>
        <begin position="319"/>
        <end position="338"/>
    </location>
</feature>
<dbReference type="InterPro" id="IPR020846">
    <property type="entry name" value="MFS_dom"/>
</dbReference>
<name>A0A4Y7PXQ5_9AGAM</name>
<evidence type="ECO:0000256" key="4">
    <source>
        <dbReference type="ARBA" id="ARBA00023136"/>
    </source>
</evidence>
<dbReference type="Gene3D" id="1.20.1250.20">
    <property type="entry name" value="MFS general substrate transporter like domains"/>
    <property type="match status" value="1"/>
</dbReference>
<evidence type="ECO:0000256" key="1">
    <source>
        <dbReference type="ARBA" id="ARBA00004141"/>
    </source>
</evidence>
<feature type="transmembrane region" description="Helical" evidence="6">
    <location>
        <begin position="116"/>
        <end position="135"/>
    </location>
</feature>
<dbReference type="VEuPathDB" id="FungiDB:BD410DRAFT_726667"/>
<dbReference type="PANTHER" id="PTHR23502">
    <property type="entry name" value="MAJOR FACILITATOR SUPERFAMILY"/>
    <property type="match status" value="1"/>
</dbReference>
<gene>
    <name evidence="8" type="ORF">BD410DRAFT_726667</name>
</gene>
<dbReference type="InterPro" id="IPR011701">
    <property type="entry name" value="MFS"/>
</dbReference>
<feature type="transmembrane region" description="Helical" evidence="6">
    <location>
        <begin position="175"/>
        <end position="196"/>
    </location>
</feature>
<evidence type="ECO:0000256" key="6">
    <source>
        <dbReference type="SAM" id="Phobius"/>
    </source>
</evidence>
<dbReference type="FunFam" id="1.20.1250.20:FF:000082">
    <property type="entry name" value="MFS multidrug transporter, putative"/>
    <property type="match status" value="1"/>
</dbReference>
<dbReference type="STRING" id="50990.A0A4Y7PXQ5"/>
<feature type="transmembrane region" description="Helical" evidence="6">
    <location>
        <begin position="208"/>
        <end position="233"/>
    </location>
</feature>
<feature type="transmembrane region" description="Helical" evidence="6">
    <location>
        <begin position="359"/>
        <end position="378"/>
    </location>
</feature>
<evidence type="ECO:0000256" key="2">
    <source>
        <dbReference type="ARBA" id="ARBA00022692"/>
    </source>
</evidence>
<organism evidence="8 9">
    <name type="scientific">Rickenella mellea</name>
    <dbReference type="NCBI Taxonomy" id="50990"/>
    <lineage>
        <taxon>Eukaryota</taxon>
        <taxon>Fungi</taxon>
        <taxon>Dikarya</taxon>
        <taxon>Basidiomycota</taxon>
        <taxon>Agaricomycotina</taxon>
        <taxon>Agaricomycetes</taxon>
        <taxon>Hymenochaetales</taxon>
        <taxon>Rickenellaceae</taxon>
        <taxon>Rickenella</taxon>
    </lineage>
</organism>
<dbReference type="CDD" id="cd17323">
    <property type="entry name" value="MFS_Tpo1_MDR_like"/>
    <property type="match status" value="1"/>
</dbReference>
<keyword evidence="3 6" id="KW-1133">Transmembrane helix</keyword>
<evidence type="ECO:0000256" key="5">
    <source>
        <dbReference type="SAM" id="MobiDB-lite"/>
    </source>
</evidence>
<dbReference type="AlphaFoldDB" id="A0A4Y7PXQ5"/>
<evidence type="ECO:0000256" key="3">
    <source>
        <dbReference type="ARBA" id="ARBA00022989"/>
    </source>
</evidence>
<dbReference type="InterPro" id="IPR036259">
    <property type="entry name" value="MFS_trans_sf"/>
</dbReference>
<dbReference type="Proteomes" id="UP000294933">
    <property type="component" value="Unassembled WGS sequence"/>
</dbReference>